<comment type="caution">
    <text evidence="3">The sequence shown here is derived from an EMBL/GenBank/DDBJ whole genome shotgun (WGS) entry which is preliminary data.</text>
</comment>
<dbReference type="Pfam" id="PF00849">
    <property type="entry name" value="PseudoU_synth_2"/>
    <property type="match status" value="1"/>
</dbReference>
<organism evidence="3 4">
    <name type="scientific">Marinimicrococcus flavescens</name>
    <dbReference type="NCBI Taxonomy" id="3031815"/>
    <lineage>
        <taxon>Bacteria</taxon>
        <taxon>Pseudomonadati</taxon>
        <taxon>Pseudomonadota</taxon>
        <taxon>Alphaproteobacteria</taxon>
        <taxon>Geminicoccales</taxon>
        <taxon>Geminicoccaceae</taxon>
        <taxon>Marinimicrococcus</taxon>
    </lineage>
</organism>
<comment type="similarity">
    <text evidence="1">Belongs to the pseudouridine synthase RluA family.</text>
</comment>
<accession>A0AAP3XQZ4</accession>
<dbReference type="InterPro" id="IPR050188">
    <property type="entry name" value="RluA_PseudoU_synthase"/>
</dbReference>
<dbReference type="InterPro" id="IPR020103">
    <property type="entry name" value="PsdUridine_synth_cat_dom_sf"/>
</dbReference>
<evidence type="ECO:0000259" key="2">
    <source>
        <dbReference type="Pfam" id="PF00849"/>
    </source>
</evidence>
<keyword evidence="4" id="KW-1185">Reference proteome</keyword>
<dbReference type="Proteomes" id="UP001301140">
    <property type="component" value="Unassembled WGS sequence"/>
</dbReference>
<dbReference type="GO" id="GO:0000455">
    <property type="term" value="P:enzyme-directed rRNA pseudouridine synthesis"/>
    <property type="evidence" value="ECO:0007669"/>
    <property type="project" value="TreeGrafter"/>
</dbReference>
<dbReference type="AlphaFoldDB" id="A0AAP3XQZ4"/>
<dbReference type="GO" id="GO:0009982">
    <property type="term" value="F:pseudouridine synthase activity"/>
    <property type="evidence" value="ECO:0007669"/>
    <property type="project" value="InterPro"/>
</dbReference>
<dbReference type="CDD" id="cd02869">
    <property type="entry name" value="PseudoU_synth_RluA_like"/>
    <property type="match status" value="1"/>
</dbReference>
<proteinExistence type="inferred from homology"/>
<evidence type="ECO:0000256" key="1">
    <source>
        <dbReference type="ARBA" id="ARBA00010876"/>
    </source>
</evidence>
<dbReference type="GO" id="GO:0003723">
    <property type="term" value="F:RNA binding"/>
    <property type="evidence" value="ECO:0007669"/>
    <property type="project" value="InterPro"/>
</dbReference>
<evidence type="ECO:0000313" key="4">
    <source>
        <dbReference type="Proteomes" id="UP001301140"/>
    </source>
</evidence>
<feature type="domain" description="Pseudouridine synthase RsuA/RluA-like" evidence="2">
    <location>
        <begin position="17"/>
        <end position="165"/>
    </location>
</feature>
<reference evidence="3 4" key="1">
    <citation type="submission" date="2023-03" db="EMBL/GenBank/DDBJ databases">
        <title>YIM 152171 draft genome.</title>
        <authorList>
            <person name="Yang Z."/>
        </authorList>
    </citation>
    <scope>NUCLEOTIDE SEQUENCE [LARGE SCALE GENOMIC DNA]</scope>
    <source>
        <strain evidence="3 4">YIM 152171</strain>
    </source>
</reference>
<dbReference type="InterPro" id="IPR006145">
    <property type="entry name" value="PsdUridine_synth_RsuA/RluA"/>
</dbReference>
<dbReference type="Gene3D" id="3.30.2350.10">
    <property type="entry name" value="Pseudouridine synthase"/>
    <property type="match status" value="1"/>
</dbReference>
<evidence type="ECO:0000313" key="3">
    <source>
        <dbReference type="EMBL" id="MDF1586050.1"/>
    </source>
</evidence>
<dbReference type="PANTHER" id="PTHR21600:SF44">
    <property type="entry name" value="RIBOSOMAL LARGE SUBUNIT PSEUDOURIDINE SYNTHASE D"/>
    <property type="match status" value="1"/>
</dbReference>
<dbReference type="GO" id="GO:0140098">
    <property type="term" value="F:catalytic activity, acting on RNA"/>
    <property type="evidence" value="ECO:0007669"/>
    <property type="project" value="UniProtKB-ARBA"/>
</dbReference>
<dbReference type="SUPFAM" id="SSF55120">
    <property type="entry name" value="Pseudouridine synthase"/>
    <property type="match status" value="1"/>
</dbReference>
<gene>
    <name evidence="3" type="ORF">PZ740_06600</name>
</gene>
<sequence>MTPEDMIGRVLYRDELVLVIDKPAGMPVHAGPKGGPNLELYLEALRFGLPETPALGHRLDRDTSGCLALGRRRKALSRLGRLFMAGRVGKTYWAVVKGRPEREEGVIDLPLAKRSKERGWWMQVDPEGRAAVTGYRVLGSDGERSWLELYPKTGRTHQIRIHCAAGLGCPVLGDPVYGGGPGDGMPLQLLARSISLPLYEKKPPVFAEAPPPPHMRSALRSCGWTQAD</sequence>
<name>A0AAP3XQZ4_9PROT</name>
<protein>
    <submittedName>
        <fullName evidence="3">RNA pseudouridine synthase</fullName>
    </submittedName>
</protein>
<dbReference type="EMBL" id="JARGEQ010000061">
    <property type="protein sequence ID" value="MDF1586050.1"/>
    <property type="molecule type" value="Genomic_DNA"/>
</dbReference>
<dbReference type="PANTHER" id="PTHR21600">
    <property type="entry name" value="MITOCHONDRIAL RNA PSEUDOURIDINE SYNTHASE"/>
    <property type="match status" value="1"/>
</dbReference>